<gene>
    <name evidence="1" type="ORF">KL933_001588</name>
</gene>
<dbReference type="Proteomes" id="UP000738402">
    <property type="component" value="Unassembled WGS sequence"/>
</dbReference>
<dbReference type="AlphaFoldDB" id="A0AAN6I2F4"/>
<accession>A0AAN6I2F4</accession>
<comment type="caution">
    <text evidence="1">The sequence shown here is derived from an EMBL/GenBank/DDBJ whole genome shotgun (WGS) entry which is preliminary data.</text>
</comment>
<name>A0AAN6I2F4_9ASCO</name>
<evidence type="ECO:0000313" key="1">
    <source>
        <dbReference type="EMBL" id="KAG7729362.1"/>
    </source>
</evidence>
<proteinExistence type="predicted"/>
<organism evidence="1 2">
    <name type="scientific">Ogataea haglerorum</name>
    <dbReference type="NCBI Taxonomy" id="1937702"/>
    <lineage>
        <taxon>Eukaryota</taxon>
        <taxon>Fungi</taxon>
        <taxon>Dikarya</taxon>
        <taxon>Ascomycota</taxon>
        <taxon>Saccharomycotina</taxon>
        <taxon>Pichiomycetes</taxon>
        <taxon>Pichiales</taxon>
        <taxon>Pichiaceae</taxon>
        <taxon>Ogataea</taxon>
    </lineage>
</organism>
<protein>
    <submittedName>
        <fullName evidence="1">Uncharacterized protein</fullName>
    </submittedName>
</protein>
<sequence length="116" mass="12481">MADRKRGRDELEWAGGDWTVLGGFPTPDRTPEKGSKKLQLRRITSELHGAEGGAGAGIRPRRRLPEYLPPAAVLAQHVAVDTHLAPWPSGSAALTASPWLPGLLGLIIIHLPIWGT</sequence>
<reference evidence="1" key="1">
    <citation type="journal article" date="2021" name="G3 (Bethesda)">
        <title>Genomic diversity, chromosomal rearrangements, and interspecies hybridization in the ogataea polymorpha species complex.</title>
        <authorList>
            <person name="Hanson S.J."/>
            <person name="Cinneide E.O."/>
            <person name="Salzberg L.I."/>
            <person name="Wolfe K.H."/>
            <person name="McGowan J."/>
            <person name="Fitzpatrick D.A."/>
            <person name="Matlin K."/>
        </authorList>
    </citation>
    <scope>NUCLEOTIDE SEQUENCE</scope>
    <source>
        <strain evidence="1">83-405-1</strain>
    </source>
</reference>
<evidence type="ECO:0000313" key="2">
    <source>
        <dbReference type="Proteomes" id="UP000738402"/>
    </source>
</evidence>
<dbReference type="EMBL" id="JAHLUH010000003">
    <property type="protein sequence ID" value="KAG7729362.1"/>
    <property type="molecule type" value="Genomic_DNA"/>
</dbReference>